<evidence type="ECO:0000313" key="3">
    <source>
        <dbReference type="Proteomes" id="UP000789405"/>
    </source>
</evidence>
<protein>
    <submittedName>
        <fullName evidence="2">1239_t:CDS:1</fullName>
    </submittedName>
</protein>
<dbReference type="Proteomes" id="UP000789405">
    <property type="component" value="Unassembled WGS sequence"/>
</dbReference>
<dbReference type="OrthoDB" id="2435301at2759"/>
<dbReference type="EMBL" id="CAJVPY010008572">
    <property type="protein sequence ID" value="CAG8697807.1"/>
    <property type="molecule type" value="Genomic_DNA"/>
</dbReference>
<organism evidence="2 3">
    <name type="scientific">Dentiscutata erythropus</name>
    <dbReference type="NCBI Taxonomy" id="1348616"/>
    <lineage>
        <taxon>Eukaryota</taxon>
        <taxon>Fungi</taxon>
        <taxon>Fungi incertae sedis</taxon>
        <taxon>Mucoromycota</taxon>
        <taxon>Glomeromycotina</taxon>
        <taxon>Glomeromycetes</taxon>
        <taxon>Diversisporales</taxon>
        <taxon>Gigasporaceae</taxon>
        <taxon>Dentiscutata</taxon>
    </lineage>
</organism>
<name>A0A9N9HNE0_9GLOM</name>
<reference evidence="2" key="1">
    <citation type="submission" date="2021-06" db="EMBL/GenBank/DDBJ databases">
        <authorList>
            <person name="Kallberg Y."/>
            <person name="Tangrot J."/>
            <person name="Rosling A."/>
        </authorList>
    </citation>
    <scope>NUCLEOTIDE SEQUENCE</scope>
    <source>
        <strain evidence="2">MA453B</strain>
    </source>
</reference>
<evidence type="ECO:0000313" key="2">
    <source>
        <dbReference type="EMBL" id="CAG8697807.1"/>
    </source>
</evidence>
<feature type="region of interest" description="Disordered" evidence="1">
    <location>
        <begin position="251"/>
        <end position="278"/>
    </location>
</feature>
<keyword evidence="3" id="KW-1185">Reference proteome</keyword>
<evidence type="ECO:0000256" key="1">
    <source>
        <dbReference type="SAM" id="MobiDB-lite"/>
    </source>
</evidence>
<comment type="caution">
    <text evidence="2">The sequence shown here is derived from an EMBL/GenBank/DDBJ whole genome shotgun (WGS) entry which is preliminary data.</text>
</comment>
<accession>A0A9N9HNE0</accession>
<dbReference type="AlphaFoldDB" id="A0A9N9HNE0"/>
<proteinExistence type="predicted"/>
<gene>
    <name evidence="2" type="ORF">DERYTH_LOCUS12790</name>
</gene>
<sequence>MQSTQWVEGTNRLIKTKISTKTTLLNLDKIIQMKLEHEAQYQQLSEYKNAFPTQGLPSIQSVFFEPVQNEIKKYLTLKFTSVQSIQISQSILYHACLFELTLLPAVHEYTDGYFENEYDALQALLENLVNMVNCENILETWKMSRNAKFDVKLIFKHWYTDPMQASDYSMIEGTAIEELDSNEQINQLISIRGPDAYQATKSGLKFALDNGLVDEFAGLIEKFTENHTDVDVNNRMIIEEDKSDKLRQIVETDTEEVEERPKKRNEMGGGNSTRRTDTRHCGNCYGTGHYSSTCQFPKDHFR</sequence>